<evidence type="ECO:0000313" key="3">
    <source>
        <dbReference type="Proteomes" id="UP000075025"/>
    </source>
</evidence>
<evidence type="ECO:0000313" key="2">
    <source>
        <dbReference type="EMBL" id="KTR95849.1"/>
    </source>
</evidence>
<dbReference type="InterPro" id="IPR027392">
    <property type="entry name" value="TF_Znf"/>
</dbReference>
<dbReference type="OrthoDB" id="5082997at2"/>
<dbReference type="Proteomes" id="UP000075025">
    <property type="component" value="Unassembled WGS sequence"/>
</dbReference>
<organism evidence="2 3">
    <name type="scientific">Microbacterium testaceum</name>
    <name type="common">Aureobacterium testaceum</name>
    <name type="synonym">Brevibacterium testaceum</name>
    <dbReference type="NCBI Taxonomy" id="2033"/>
    <lineage>
        <taxon>Bacteria</taxon>
        <taxon>Bacillati</taxon>
        <taxon>Actinomycetota</taxon>
        <taxon>Actinomycetes</taxon>
        <taxon>Micrococcales</taxon>
        <taxon>Microbacteriaceae</taxon>
        <taxon>Microbacterium</taxon>
    </lineage>
</organism>
<comment type="caution">
    <text evidence="2">The sequence shown here is derived from an EMBL/GenBank/DDBJ whole genome shotgun (WGS) entry which is preliminary data.</text>
</comment>
<feature type="domain" description="Transcription factor zinc-finger" evidence="1">
    <location>
        <begin position="25"/>
        <end position="50"/>
    </location>
</feature>
<proteinExistence type="predicted"/>
<sequence length="72" mass="8063">MEAPSTTGARTTMIYRDLRDDAQPICPSCGITMHPLIDEGIEADECRDCGFRMAWADGRDADAEEDGSHDWW</sequence>
<evidence type="ECO:0000259" key="1">
    <source>
        <dbReference type="Pfam" id="PF13453"/>
    </source>
</evidence>
<gene>
    <name evidence="2" type="ORF">NS220_04690</name>
</gene>
<dbReference type="AlphaFoldDB" id="A0A147EZL4"/>
<dbReference type="Pfam" id="PF13453">
    <property type="entry name" value="Zn_ribbon_TFIIB"/>
    <property type="match status" value="1"/>
</dbReference>
<dbReference type="PATRIC" id="fig|2033.6.peg.1793"/>
<name>A0A147EZL4_MICTE</name>
<accession>A0A147EZL4</accession>
<protein>
    <recommendedName>
        <fullName evidence="1">Transcription factor zinc-finger domain-containing protein</fullName>
    </recommendedName>
</protein>
<reference evidence="2 3" key="1">
    <citation type="journal article" date="2016" name="Front. Microbiol.">
        <title>Genomic Resource of Rice Seed Associated Bacteria.</title>
        <authorList>
            <person name="Midha S."/>
            <person name="Bansal K."/>
            <person name="Sharma S."/>
            <person name="Kumar N."/>
            <person name="Patil P.P."/>
            <person name="Chaudhry V."/>
            <person name="Patil P.B."/>
        </authorList>
    </citation>
    <scope>NUCLEOTIDE SEQUENCE [LARGE SCALE GENOMIC DNA]</scope>
    <source>
        <strain evidence="2 3">NS220</strain>
    </source>
</reference>
<dbReference type="EMBL" id="LDRT01000023">
    <property type="protein sequence ID" value="KTR95849.1"/>
    <property type="molecule type" value="Genomic_DNA"/>
</dbReference>